<comment type="caution">
    <text evidence="1">The sequence shown here is derived from an EMBL/GenBank/DDBJ whole genome shotgun (WGS) entry which is preliminary data.</text>
</comment>
<organism evidence="1 2">
    <name type="scientific">Naganishia friedmannii</name>
    <dbReference type="NCBI Taxonomy" id="89922"/>
    <lineage>
        <taxon>Eukaryota</taxon>
        <taxon>Fungi</taxon>
        <taxon>Dikarya</taxon>
        <taxon>Basidiomycota</taxon>
        <taxon>Agaricomycotina</taxon>
        <taxon>Tremellomycetes</taxon>
        <taxon>Filobasidiales</taxon>
        <taxon>Filobasidiaceae</taxon>
        <taxon>Naganishia</taxon>
    </lineage>
</organism>
<proteinExistence type="predicted"/>
<evidence type="ECO:0000313" key="2">
    <source>
        <dbReference type="Proteomes" id="UP001227268"/>
    </source>
</evidence>
<dbReference type="Proteomes" id="UP001227268">
    <property type="component" value="Unassembled WGS sequence"/>
</dbReference>
<name>A0ACC2VE05_9TREE</name>
<evidence type="ECO:0000313" key="1">
    <source>
        <dbReference type="EMBL" id="KAJ9097630.1"/>
    </source>
</evidence>
<sequence>MWERTLQDLIRGLRAHKTSSQAELDAFLAEAVDEIRQELRGRDMDLKAEGVVKMCYLMMLYPLPPPPSFAFHVVEVMSSPRYHLKQLGYLAAPMAFSTDTEEVVLTVNGIRKDLLAPHAHLPPVALAGLADIVTPSLARDVYADVSVLLTHSRAHVRKRAVLAMFKIFEQYPEALRTGFTRLRDRLEDDDPVRSLDATRATFSTQTASSNNQPNFHDSRHFPLSEAGDALARVCVEKLSGFLSDEDQNLKYIALLAMVKIVPSHPHLISEHQDEILESLDDQDMSIRMRALELTSNMVNRRNIREIVTRLLKDLALTTTTADTLPSAADSLAKTAASETIAPGPTVASLVPKQHLTPAYRVELVQRILSMTSADTYVNITDFEWYMTVLVDLAYVSNVDVGEEIKDRILDVTARVRGNFRPFVVSLMLRLFKDDTFVESASQEGNCSEILYATSWVVGEYCHLSKESKKAMIEALLNPTLYQISSVISVVTLTAAVKVFAYFTAEAAEDWNPELYNDTKSLVATLMQTLSSCTSSSEVELQERAVNFLQLFRLLDADLSSSKPPPGHVREQESYNAEPAFENAFAEQASKSENQHNEDEQPNYPKSLFLLRPLFTGYEISSIGYKAQESVKLPDDLDLDATLVDWKPDDNLDLDFPDVMDDEAESGMGHGGGANLEELRRVLKESGGKGKSSKSKRLNDDGTAETEAQRAARKAERKAKQKGNPYYLNDEQDDVDAIPIVKLELDDNDAVTPSDGKVKRKKAKKIREPSPPPPEIDRTGEMPEGSEALPKVKHTPAAKTSKKGHDGLKGIEFGVDDRPVDYTTDAQRPQTHFEEYREDEADDPTPKADVVALATSEVQVVRVKKKKKKTTADGSKKKAEV</sequence>
<accession>A0ACC2VE05</accession>
<protein>
    <submittedName>
        <fullName evidence="1">Uncharacterized protein</fullName>
    </submittedName>
</protein>
<dbReference type="EMBL" id="JASBWT010000016">
    <property type="protein sequence ID" value="KAJ9097630.1"/>
    <property type="molecule type" value="Genomic_DNA"/>
</dbReference>
<reference evidence="1" key="1">
    <citation type="submission" date="2023-04" db="EMBL/GenBank/DDBJ databases">
        <title>Draft Genome sequencing of Naganishia species isolated from polar environments using Oxford Nanopore Technology.</title>
        <authorList>
            <person name="Leo P."/>
            <person name="Venkateswaran K."/>
        </authorList>
    </citation>
    <scope>NUCLEOTIDE SEQUENCE</scope>
    <source>
        <strain evidence="1">MNA-CCFEE 5423</strain>
    </source>
</reference>
<keyword evidence="2" id="KW-1185">Reference proteome</keyword>
<gene>
    <name evidence="1" type="ORF">QFC21_004666</name>
</gene>